<dbReference type="GO" id="GO:0004803">
    <property type="term" value="F:transposase activity"/>
    <property type="evidence" value="ECO:0007669"/>
    <property type="project" value="InterPro"/>
</dbReference>
<dbReference type="InterPro" id="IPR002559">
    <property type="entry name" value="Transposase_11"/>
</dbReference>
<name>A0A8I0AGD3_9CLOT</name>
<dbReference type="EMBL" id="JACOOQ010000056">
    <property type="protein sequence ID" value="MBC5641270.1"/>
    <property type="molecule type" value="Genomic_DNA"/>
</dbReference>
<evidence type="ECO:0000259" key="1">
    <source>
        <dbReference type="Pfam" id="PF01609"/>
    </source>
</evidence>
<feature type="domain" description="Transposase IS4-like" evidence="1">
    <location>
        <begin position="8"/>
        <end position="110"/>
    </location>
</feature>
<dbReference type="PANTHER" id="PTHR33408:SF2">
    <property type="entry name" value="TRANSPOSASE DDE DOMAIN-CONTAINING PROTEIN"/>
    <property type="match status" value="1"/>
</dbReference>
<dbReference type="AlphaFoldDB" id="A0A8I0AGD3"/>
<dbReference type="GO" id="GO:0003677">
    <property type="term" value="F:DNA binding"/>
    <property type="evidence" value="ECO:0007669"/>
    <property type="project" value="InterPro"/>
</dbReference>
<accession>A0A8I0AGD3</accession>
<evidence type="ECO:0000313" key="4">
    <source>
        <dbReference type="Proteomes" id="UP000662088"/>
    </source>
</evidence>
<sequence>FMHMKEDHMKNGQLKPGYNIQIGVEGEYIVGVDVSSERADQLTFIPFLNKLENDLPEKFKNVIADAGYESEENYKYLSEHNQNSYIKPQNYKKSKSKKFKNDISKRENMTYNVEDDYYICAYGKRLVPVSSKIKVSKSNYKSVVTIYESENCNGCPYKDKCTKAKGNKR</sequence>
<gene>
    <name evidence="3" type="ORF">H8R92_13080</name>
</gene>
<dbReference type="Pfam" id="PF01609">
    <property type="entry name" value="DDE_Tnp_1"/>
    <property type="match status" value="1"/>
</dbReference>
<keyword evidence="4" id="KW-1185">Reference proteome</keyword>
<comment type="caution">
    <text evidence="3">The sequence shown here is derived from an EMBL/GenBank/DDBJ whole genome shotgun (WGS) entry which is preliminary data.</text>
</comment>
<proteinExistence type="predicted"/>
<dbReference type="Pfam" id="PF13751">
    <property type="entry name" value="DDE_Tnp_1_6"/>
    <property type="match status" value="1"/>
</dbReference>
<dbReference type="Proteomes" id="UP000662088">
    <property type="component" value="Unassembled WGS sequence"/>
</dbReference>
<dbReference type="InterPro" id="IPR025668">
    <property type="entry name" value="Tnp_DDE_dom"/>
</dbReference>
<protein>
    <submittedName>
        <fullName evidence="3">Transposase</fullName>
    </submittedName>
</protein>
<dbReference type="GO" id="GO:0006313">
    <property type="term" value="P:DNA transposition"/>
    <property type="evidence" value="ECO:0007669"/>
    <property type="project" value="InterPro"/>
</dbReference>
<dbReference type="PANTHER" id="PTHR33408">
    <property type="entry name" value="TRANSPOSASE"/>
    <property type="match status" value="1"/>
</dbReference>
<feature type="non-terminal residue" evidence="3">
    <location>
        <position position="169"/>
    </location>
</feature>
<feature type="non-terminal residue" evidence="3">
    <location>
        <position position="1"/>
    </location>
</feature>
<organism evidence="3 4">
    <name type="scientific">Clostridium lentum</name>
    <dbReference type="NCBI Taxonomy" id="2763037"/>
    <lineage>
        <taxon>Bacteria</taxon>
        <taxon>Bacillati</taxon>
        <taxon>Bacillota</taxon>
        <taxon>Clostridia</taxon>
        <taxon>Eubacteriales</taxon>
        <taxon>Clostridiaceae</taxon>
        <taxon>Clostridium</taxon>
    </lineage>
</organism>
<evidence type="ECO:0000259" key="2">
    <source>
        <dbReference type="Pfam" id="PF13751"/>
    </source>
</evidence>
<reference evidence="3" key="1">
    <citation type="submission" date="2020-08" db="EMBL/GenBank/DDBJ databases">
        <title>Genome public.</title>
        <authorList>
            <person name="Liu C."/>
            <person name="Sun Q."/>
        </authorList>
    </citation>
    <scope>NUCLEOTIDE SEQUENCE</scope>
    <source>
        <strain evidence="3">NSJ-42</strain>
    </source>
</reference>
<evidence type="ECO:0000313" key="3">
    <source>
        <dbReference type="EMBL" id="MBC5641270.1"/>
    </source>
</evidence>
<dbReference type="RefSeq" id="WP_186835681.1">
    <property type="nucleotide sequence ID" value="NZ_JACOOQ010000056.1"/>
</dbReference>
<feature type="domain" description="Transposase DDE" evidence="2">
    <location>
        <begin position="119"/>
        <end position="168"/>
    </location>
</feature>